<dbReference type="Proteomes" id="UP001480082">
    <property type="component" value="Unassembled WGS sequence"/>
</dbReference>
<comment type="caution">
    <text evidence="1">The sequence shown here is derived from an EMBL/GenBank/DDBJ whole genome shotgun (WGS) entry which is preliminary data.</text>
</comment>
<reference evidence="1 2" key="1">
    <citation type="journal article" date="2024" name="Proc. Natl. Acad. Sci. U.S.A.">
        <title>The evolutionary genomics of adaptation to stress in wild rhizobium bacteria.</title>
        <authorList>
            <person name="Kehlet-Delgado H."/>
            <person name="Montoya A.P."/>
            <person name="Jensen K.T."/>
            <person name="Wendlandt C.E."/>
            <person name="Dexheimer C."/>
            <person name="Roberts M."/>
            <person name="Torres Martinez L."/>
            <person name="Friesen M.L."/>
            <person name="Griffitts J.S."/>
            <person name="Porter S.S."/>
        </authorList>
    </citation>
    <scope>NUCLEOTIDE SEQUENCE [LARGE SCALE GENOMIC DNA]</scope>
    <source>
        <strain evidence="1 2">M0468</strain>
    </source>
</reference>
<name>A0ACC6T6E0_9HYPH</name>
<evidence type="ECO:0000313" key="2">
    <source>
        <dbReference type="Proteomes" id="UP001480082"/>
    </source>
</evidence>
<accession>A0ACC6T6E0</accession>
<gene>
    <name evidence="1" type="ORF">NKI81_26585</name>
</gene>
<proteinExistence type="predicted"/>
<evidence type="ECO:0000313" key="1">
    <source>
        <dbReference type="EMBL" id="MER9287468.1"/>
    </source>
</evidence>
<keyword evidence="2" id="KW-1185">Reference proteome</keyword>
<sequence>MIPEPRTVTNAALDRLPLFATDVEIATATVGRARADFWREAIMPTLEKSGFPRLDPLHKARPVALVKQFYAAYFGITAGIALAKPDGEER</sequence>
<dbReference type="EMBL" id="JAMYRI010000021">
    <property type="protein sequence ID" value="MER9287468.1"/>
    <property type="molecule type" value="Genomic_DNA"/>
</dbReference>
<protein>
    <submittedName>
        <fullName evidence="1">Uncharacterized protein</fullName>
    </submittedName>
</protein>
<organism evidence="1 2">
    <name type="scientific">Mesorhizobium australicum</name>
    <dbReference type="NCBI Taxonomy" id="536018"/>
    <lineage>
        <taxon>Bacteria</taxon>
        <taxon>Pseudomonadati</taxon>
        <taxon>Pseudomonadota</taxon>
        <taxon>Alphaproteobacteria</taxon>
        <taxon>Hyphomicrobiales</taxon>
        <taxon>Phyllobacteriaceae</taxon>
        <taxon>Mesorhizobium</taxon>
    </lineage>
</organism>